<evidence type="ECO:0000256" key="1">
    <source>
        <dbReference type="SAM" id="Phobius"/>
    </source>
</evidence>
<accession>A0A2L0F4L2</accession>
<reference evidence="2 3" key="1">
    <citation type="submission" date="2015-09" db="EMBL/GenBank/DDBJ databases">
        <title>Sorangium comparison.</title>
        <authorList>
            <person name="Zaburannyi N."/>
            <person name="Bunk B."/>
            <person name="Overmann J."/>
            <person name="Mueller R."/>
        </authorList>
    </citation>
    <scope>NUCLEOTIDE SEQUENCE [LARGE SCALE GENOMIC DNA]</scope>
    <source>
        <strain evidence="2 3">So ce26</strain>
    </source>
</reference>
<keyword evidence="1" id="KW-0812">Transmembrane</keyword>
<evidence type="ECO:0000313" key="3">
    <source>
        <dbReference type="Proteomes" id="UP000238348"/>
    </source>
</evidence>
<keyword evidence="1" id="KW-0472">Membrane</keyword>
<protein>
    <recommendedName>
        <fullName evidence="4">Fatty acid desaturase domain-containing protein</fullName>
    </recommendedName>
</protein>
<keyword evidence="1" id="KW-1133">Transmembrane helix</keyword>
<gene>
    <name evidence="2" type="ORF">SOCE26_079980</name>
</gene>
<feature type="transmembrane region" description="Helical" evidence="1">
    <location>
        <begin position="6"/>
        <end position="27"/>
    </location>
</feature>
<name>A0A2L0F4L2_SORCE</name>
<dbReference type="EMBL" id="CP012673">
    <property type="protein sequence ID" value="AUX46492.1"/>
    <property type="molecule type" value="Genomic_DNA"/>
</dbReference>
<evidence type="ECO:0000313" key="2">
    <source>
        <dbReference type="EMBL" id="AUX46492.1"/>
    </source>
</evidence>
<feature type="transmembrane region" description="Helical" evidence="1">
    <location>
        <begin position="139"/>
        <end position="160"/>
    </location>
</feature>
<organism evidence="2 3">
    <name type="scientific">Sorangium cellulosum</name>
    <name type="common">Polyangium cellulosum</name>
    <dbReference type="NCBI Taxonomy" id="56"/>
    <lineage>
        <taxon>Bacteria</taxon>
        <taxon>Pseudomonadati</taxon>
        <taxon>Myxococcota</taxon>
        <taxon>Polyangia</taxon>
        <taxon>Polyangiales</taxon>
        <taxon>Polyangiaceae</taxon>
        <taxon>Sorangium</taxon>
    </lineage>
</organism>
<sequence length="233" mass="26460">MHPVALTTGVFQLVAGAALGYLTVSLAESFLHRNALHASGKTRRAAQKLGAAGRPLLRAYTSHTVVHHGKTYRESHVQQFKSREDQERLDRWIVETQGSRRIIQEKYGVSLAGLGILAFAAPVLPFFAAYVFFLSPPALVGALVALVIYPLSSLVLHPYLHMPRAEAMARASAPMRWLLDTRYVRFISRHHYLHHRYMHCNYNLLWLGDVLLRRHRRPSDKDVEEMRSLGMIC</sequence>
<dbReference type="AlphaFoldDB" id="A0A2L0F4L2"/>
<feature type="transmembrane region" description="Helical" evidence="1">
    <location>
        <begin position="109"/>
        <end position="133"/>
    </location>
</feature>
<evidence type="ECO:0008006" key="4">
    <source>
        <dbReference type="Google" id="ProtNLM"/>
    </source>
</evidence>
<proteinExistence type="predicted"/>
<dbReference type="Proteomes" id="UP000238348">
    <property type="component" value="Chromosome"/>
</dbReference>